<accession>A0A1G5WRQ0</accession>
<name>A0A1G5WRQ0_9FIRM</name>
<gene>
    <name evidence="1" type="ORF">SAMN02910343_01552</name>
</gene>
<dbReference type="EMBL" id="FMXA01000028">
    <property type="protein sequence ID" value="SDA60594.1"/>
    <property type="molecule type" value="Genomic_DNA"/>
</dbReference>
<evidence type="ECO:0000313" key="1">
    <source>
        <dbReference type="EMBL" id="SDA60594.1"/>
    </source>
</evidence>
<proteinExistence type="predicted"/>
<dbReference type="AlphaFoldDB" id="A0A1G5WRQ0"/>
<dbReference type="RefSeq" id="WP_091365497.1">
    <property type="nucleotide sequence ID" value="NZ_FMXA01000028.1"/>
</dbReference>
<protein>
    <submittedName>
        <fullName evidence="1">Uncharacterized protein</fullName>
    </submittedName>
</protein>
<keyword evidence="2" id="KW-1185">Reference proteome</keyword>
<reference evidence="1 2" key="1">
    <citation type="submission" date="2016-10" db="EMBL/GenBank/DDBJ databases">
        <authorList>
            <person name="de Groot N.N."/>
        </authorList>
    </citation>
    <scope>NUCLEOTIDE SEQUENCE [LARGE SCALE GENOMIC DNA]</scope>
    <source>
        <strain evidence="1 2">DSM 15230</strain>
    </source>
</reference>
<evidence type="ECO:0000313" key="2">
    <source>
        <dbReference type="Proteomes" id="UP000199689"/>
    </source>
</evidence>
<sequence>MKTIKRILLILILTAVGMVPVSAHMFSGNNWTWLYSDSEVSVYLGRYYYDVDRDQLSCNLGYRYPAQNSCRVEFTTFDYYYKKYIVTYIEEYDDQGHELDSYNTNAGWEDVEANDGTFMGMLMQKAADNSSRDYQLLYYDPRTHPHKSHK</sequence>
<dbReference type="STRING" id="209880.SAMN02910343_01552"/>
<dbReference type="GeneID" id="87756537"/>
<dbReference type="Proteomes" id="UP000199689">
    <property type="component" value="Unassembled WGS sequence"/>
</dbReference>
<organism evidence="1 2">
    <name type="scientific">Allisonella histaminiformans</name>
    <dbReference type="NCBI Taxonomy" id="209880"/>
    <lineage>
        <taxon>Bacteria</taxon>
        <taxon>Bacillati</taxon>
        <taxon>Bacillota</taxon>
        <taxon>Negativicutes</taxon>
        <taxon>Veillonellales</taxon>
        <taxon>Veillonellaceae</taxon>
        <taxon>Allisonella</taxon>
    </lineage>
</organism>